<dbReference type="PANTHER" id="PTHR24421:SF10">
    <property type="entry name" value="NITRATE_NITRITE SENSOR PROTEIN NARQ"/>
    <property type="match status" value="1"/>
</dbReference>
<evidence type="ECO:0000313" key="9">
    <source>
        <dbReference type="Proteomes" id="UP000199577"/>
    </source>
</evidence>
<dbReference type="STRING" id="623281.SAMN05421747_10472"/>
<protein>
    <recommendedName>
        <fullName evidence="2">histidine kinase</fullName>
        <ecNumber evidence="2">2.7.13.3</ecNumber>
    </recommendedName>
</protein>
<dbReference type="EC" id="2.7.13.3" evidence="2"/>
<dbReference type="PROSITE" id="PS50109">
    <property type="entry name" value="HIS_KIN"/>
    <property type="match status" value="1"/>
</dbReference>
<feature type="domain" description="Histidine kinase" evidence="7">
    <location>
        <begin position="76"/>
        <end position="259"/>
    </location>
</feature>
<proteinExistence type="predicted"/>
<dbReference type="PRINTS" id="PR00344">
    <property type="entry name" value="BCTRLSENSOR"/>
</dbReference>
<sequence length="259" mass="29237">MTGTAQSMETSGNEIVIAILFGSLMLALIGVFMFVMVIFYQRRKIRHIREQQQLMAQYERSVLKAKVEIREETLKYVGQELHDNVGQVLSLIKLYLSRPQLQQKTDVTLLIDQAIRDIRSLAHTLNINRVDRYTLRDFIAQELAKVQKAGTMKISFAHEGFCEPADSQRRLMIIRIFQECINNILKHAEANQIFVKLATENGSCILSIADDGLGFDPEHGYRGTGLVNLHDRAKLIGGDIRIASSPGLGTSITLRIPQE</sequence>
<gene>
    <name evidence="8" type="ORF">SAMN05421747_10472</name>
</gene>
<dbReference type="InterPro" id="IPR036890">
    <property type="entry name" value="HATPase_C_sf"/>
</dbReference>
<feature type="transmembrane region" description="Helical" evidence="6">
    <location>
        <begin position="15"/>
        <end position="40"/>
    </location>
</feature>
<evidence type="ECO:0000256" key="4">
    <source>
        <dbReference type="ARBA" id="ARBA00022777"/>
    </source>
</evidence>
<keyword evidence="3" id="KW-0808">Transferase</keyword>
<reference evidence="8 9" key="1">
    <citation type="submission" date="2016-10" db="EMBL/GenBank/DDBJ databases">
        <authorList>
            <person name="de Groot N.N."/>
        </authorList>
    </citation>
    <scope>NUCLEOTIDE SEQUENCE [LARGE SCALE GENOMIC DNA]</scope>
    <source>
        <strain evidence="8 9">DSM 22900</strain>
    </source>
</reference>
<dbReference type="InterPro" id="IPR005467">
    <property type="entry name" value="His_kinase_dom"/>
</dbReference>
<dbReference type="GO" id="GO:0000160">
    <property type="term" value="P:phosphorelay signal transduction system"/>
    <property type="evidence" value="ECO:0007669"/>
    <property type="project" value="UniProtKB-KW"/>
</dbReference>
<dbReference type="EMBL" id="FOLL01000004">
    <property type="protein sequence ID" value="SFC08641.1"/>
    <property type="molecule type" value="Genomic_DNA"/>
</dbReference>
<dbReference type="Proteomes" id="UP000199577">
    <property type="component" value="Unassembled WGS sequence"/>
</dbReference>
<keyword evidence="6" id="KW-0472">Membrane</keyword>
<keyword evidence="6" id="KW-1133">Transmembrane helix</keyword>
<name>A0A1I1GAR3_9SPHI</name>
<evidence type="ECO:0000256" key="2">
    <source>
        <dbReference type="ARBA" id="ARBA00012438"/>
    </source>
</evidence>
<evidence type="ECO:0000259" key="7">
    <source>
        <dbReference type="PROSITE" id="PS50109"/>
    </source>
</evidence>
<dbReference type="InterPro" id="IPR003594">
    <property type="entry name" value="HATPase_dom"/>
</dbReference>
<keyword evidence="6" id="KW-0812">Transmembrane</keyword>
<dbReference type="SUPFAM" id="SSF55874">
    <property type="entry name" value="ATPase domain of HSP90 chaperone/DNA topoisomerase II/histidine kinase"/>
    <property type="match status" value="1"/>
</dbReference>
<evidence type="ECO:0000256" key="1">
    <source>
        <dbReference type="ARBA" id="ARBA00000085"/>
    </source>
</evidence>
<keyword evidence="9" id="KW-1185">Reference proteome</keyword>
<organism evidence="8 9">
    <name type="scientific">Parapedobacter composti</name>
    <dbReference type="NCBI Taxonomy" id="623281"/>
    <lineage>
        <taxon>Bacteria</taxon>
        <taxon>Pseudomonadati</taxon>
        <taxon>Bacteroidota</taxon>
        <taxon>Sphingobacteriia</taxon>
        <taxon>Sphingobacteriales</taxon>
        <taxon>Sphingobacteriaceae</taxon>
        <taxon>Parapedobacter</taxon>
    </lineage>
</organism>
<dbReference type="OrthoDB" id="5401121at2"/>
<keyword evidence="5" id="KW-0902">Two-component regulatory system</keyword>
<dbReference type="SMART" id="SM00387">
    <property type="entry name" value="HATPase_c"/>
    <property type="match status" value="1"/>
</dbReference>
<dbReference type="CDD" id="cd16917">
    <property type="entry name" value="HATPase_UhpB-NarQ-NarX-like"/>
    <property type="match status" value="1"/>
</dbReference>
<dbReference type="GO" id="GO:0004673">
    <property type="term" value="F:protein histidine kinase activity"/>
    <property type="evidence" value="ECO:0007669"/>
    <property type="project" value="UniProtKB-EC"/>
</dbReference>
<evidence type="ECO:0000256" key="6">
    <source>
        <dbReference type="SAM" id="Phobius"/>
    </source>
</evidence>
<dbReference type="RefSeq" id="WP_090972398.1">
    <property type="nucleotide sequence ID" value="NZ_FOLL01000004.1"/>
</dbReference>
<evidence type="ECO:0000313" key="8">
    <source>
        <dbReference type="EMBL" id="SFC08641.1"/>
    </source>
</evidence>
<comment type="catalytic activity">
    <reaction evidence="1">
        <text>ATP + protein L-histidine = ADP + protein N-phospho-L-histidine.</text>
        <dbReference type="EC" id="2.7.13.3"/>
    </reaction>
</comment>
<evidence type="ECO:0000256" key="3">
    <source>
        <dbReference type="ARBA" id="ARBA00022679"/>
    </source>
</evidence>
<dbReference type="Gene3D" id="3.30.565.10">
    <property type="entry name" value="Histidine kinase-like ATPase, C-terminal domain"/>
    <property type="match status" value="1"/>
</dbReference>
<dbReference type="AlphaFoldDB" id="A0A1I1GAR3"/>
<dbReference type="PANTHER" id="PTHR24421">
    <property type="entry name" value="NITRATE/NITRITE SENSOR PROTEIN NARX-RELATED"/>
    <property type="match status" value="1"/>
</dbReference>
<dbReference type="InterPro" id="IPR004358">
    <property type="entry name" value="Sig_transdc_His_kin-like_C"/>
</dbReference>
<dbReference type="Pfam" id="PF02518">
    <property type="entry name" value="HATPase_c"/>
    <property type="match status" value="1"/>
</dbReference>
<accession>A0A1I1GAR3</accession>
<dbReference type="InterPro" id="IPR050482">
    <property type="entry name" value="Sensor_HK_TwoCompSys"/>
</dbReference>
<keyword evidence="4 8" id="KW-0418">Kinase</keyword>
<evidence type="ECO:0000256" key="5">
    <source>
        <dbReference type="ARBA" id="ARBA00023012"/>
    </source>
</evidence>